<sequence length="608" mass="64961">MMVSNISVSDISVSKDLVVDPSAVGTASGQPDLWCTYAAIRTIAWLGRPDGFVDAERTARYLASRRNGDGGYAWSRGMASDAWATYYCTQGLTDLLRLGVADATPSDVERTTRWLRTTWSGDAFAMMPGQTPDVWATFFSTRTAVEICVDGESVDAERLLKWLAGLQTADGGLAWTPEHAARGEADARACFYGVLAWRALARLGTHPAPWDTGRLVDWLRAQQTPQGGFRFSPDAEVPCMWATYRATVALDALGSGPADPGACVSWIARMRGATGAFVRWEGYPVEDVWASFCAIGSLRALRAPTGPYADAVVARMRQLACADGGYTYREPALAADALSTSASILSDLAHGGGPDSPDIDTRRRWLRGCLLPNEGGVMYMPARGSEVRCTLWALEAGALHGAGHLAGRIAPWLRGLQNPDGGFGYWEGRGSDVVSSVAAAEIGRILGDGHGSPLEPSALLRFLESCRTPGPTDGTPWQAGNVPGGEPTLRSTLQALRARQLLGDADPQAVAQALARHQVSGGGFANTGNRIPDLLSTYEAVLTAGRHGIALDREHIRRFCDRVTQEHGTAWTPLAPADGRDLLAECVGDLLRQWVGADIAELPALTIS</sequence>
<dbReference type="PANTHER" id="PTHR11774:SF11">
    <property type="entry name" value="GERANYLGERANYL TRANSFERASE TYPE-2 SUBUNIT BETA"/>
    <property type="match status" value="1"/>
</dbReference>
<evidence type="ECO:0000256" key="5">
    <source>
        <dbReference type="ARBA" id="ARBA00022723"/>
    </source>
</evidence>
<name>A0ABW0DV21_9ACTN</name>
<evidence type="ECO:0000256" key="9">
    <source>
        <dbReference type="ARBA" id="ARBA00032766"/>
    </source>
</evidence>
<evidence type="ECO:0000313" key="11">
    <source>
        <dbReference type="EMBL" id="MFC5241930.1"/>
    </source>
</evidence>
<evidence type="ECO:0000256" key="2">
    <source>
        <dbReference type="ARBA" id="ARBA00010497"/>
    </source>
</evidence>
<dbReference type="Pfam" id="PF00432">
    <property type="entry name" value="Prenyltrans"/>
    <property type="match status" value="3"/>
</dbReference>
<keyword evidence="6" id="KW-0677">Repeat</keyword>
<evidence type="ECO:0000259" key="10">
    <source>
        <dbReference type="Pfam" id="PF00432"/>
    </source>
</evidence>
<dbReference type="Proteomes" id="UP001596035">
    <property type="component" value="Unassembled WGS sequence"/>
</dbReference>
<keyword evidence="3" id="KW-0637">Prenyltransferase</keyword>
<dbReference type="InterPro" id="IPR008930">
    <property type="entry name" value="Terpenoid_cyclase/PrenylTrfase"/>
</dbReference>
<dbReference type="EMBL" id="JBHSKN010000016">
    <property type="protein sequence ID" value="MFC5241930.1"/>
    <property type="molecule type" value="Genomic_DNA"/>
</dbReference>
<dbReference type="InterPro" id="IPR045089">
    <property type="entry name" value="PGGT1B-like"/>
</dbReference>
<protein>
    <recommendedName>
        <fullName evidence="8">Geranylgeranyl transferase type II subunit beta</fullName>
    </recommendedName>
    <alternativeName>
        <fullName evidence="9">Type II protein geranyl-geranyltransferase subunit beta</fullName>
    </alternativeName>
</protein>
<comment type="caution">
    <text evidence="11">The sequence shown here is derived from an EMBL/GenBank/DDBJ whole genome shotgun (WGS) entry which is preliminary data.</text>
</comment>
<proteinExistence type="inferred from homology"/>
<gene>
    <name evidence="11" type="ORF">ACFPWV_18745</name>
</gene>
<comment type="cofactor">
    <cofactor evidence="1">
        <name>Zn(2+)</name>
        <dbReference type="ChEBI" id="CHEBI:29105"/>
    </cofactor>
</comment>
<accession>A0ABW0DV21</accession>
<evidence type="ECO:0000256" key="3">
    <source>
        <dbReference type="ARBA" id="ARBA00022602"/>
    </source>
</evidence>
<feature type="domain" description="Prenyltransferase alpha-alpha toroid" evidence="10">
    <location>
        <begin position="392"/>
        <end position="503"/>
    </location>
</feature>
<reference evidence="12" key="1">
    <citation type="journal article" date="2019" name="Int. J. Syst. Evol. Microbiol.">
        <title>The Global Catalogue of Microorganisms (GCM) 10K type strain sequencing project: providing services to taxonomists for standard genome sequencing and annotation.</title>
        <authorList>
            <consortium name="The Broad Institute Genomics Platform"/>
            <consortium name="The Broad Institute Genome Sequencing Center for Infectious Disease"/>
            <person name="Wu L."/>
            <person name="Ma J."/>
        </authorList>
    </citation>
    <scope>NUCLEOTIDE SEQUENCE [LARGE SCALE GENOMIC DNA]</scope>
    <source>
        <strain evidence="12">CGMCC 4.7131</strain>
    </source>
</reference>
<dbReference type="CDD" id="cd00688">
    <property type="entry name" value="ISOPREN_C2_like"/>
    <property type="match status" value="2"/>
</dbReference>
<keyword evidence="5" id="KW-0479">Metal-binding</keyword>
<evidence type="ECO:0000256" key="1">
    <source>
        <dbReference type="ARBA" id="ARBA00001947"/>
    </source>
</evidence>
<keyword evidence="7" id="KW-0862">Zinc</keyword>
<comment type="similarity">
    <text evidence="2">Belongs to the protein prenyltransferase subunit beta family.</text>
</comment>
<evidence type="ECO:0000256" key="6">
    <source>
        <dbReference type="ARBA" id="ARBA00022737"/>
    </source>
</evidence>
<evidence type="ECO:0000256" key="4">
    <source>
        <dbReference type="ARBA" id="ARBA00022679"/>
    </source>
</evidence>
<evidence type="ECO:0000256" key="8">
    <source>
        <dbReference type="ARBA" id="ARBA00030816"/>
    </source>
</evidence>
<keyword evidence="12" id="KW-1185">Reference proteome</keyword>
<dbReference type="SUPFAM" id="SSF48239">
    <property type="entry name" value="Terpenoid cyclases/Protein prenyltransferases"/>
    <property type="match status" value="3"/>
</dbReference>
<evidence type="ECO:0000256" key="7">
    <source>
        <dbReference type="ARBA" id="ARBA00022833"/>
    </source>
</evidence>
<dbReference type="PANTHER" id="PTHR11774">
    <property type="entry name" value="GERANYLGERANYL TRANSFERASE TYPE BETA SUBUNIT"/>
    <property type="match status" value="1"/>
</dbReference>
<feature type="domain" description="Prenyltransferase alpha-alpha toroid" evidence="10">
    <location>
        <begin position="27"/>
        <end position="115"/>
    </location>
</feature>
<dbReference type="Gene3D" id="1.50.10.20">
    <property type="match status" value="3"/>
</dbReference>
<keyword evidence="4" id="KW-0808">Transferase</keyword>
<dbReference type="InterPro" id="IPR001330">
    <property type="entry name" value="Prenyltrans"/>
</dbReference>
<organism evidence="11 12">
    <name type="scientific">Streptomyces atrovirens</name>
    <dbReference type="NCBI Taxonomy" id="285556"/>
    <lineage>
        <taxon>Bacteria</taxon>
        <taxon>Bacillati</taxon>
        <taxon>Actinomycetota</taxon>
        <taxon>Actinomycetes</taxon>
        <taxon>Kitasatosporales</taxon>
        <taxon>Streptomycetaceae</taxon>
        <taxon>Streptomyces</taxon>
    </lineage>
</organism>
<evidence type="ECO:0000313" key="12">
    <source>
        <dbReference type="Proteomes" id="UP001596035"/>
    </source>
</evidence>
<dbReference type="RefSeq" id="WP_344560333.1">
    <property type="nucleotide sequence ID" value="NZ_BAAATG010000017.1"/>
</dbReference>
<feature type="domain" description="Prenyltransferase alpha-alpha toroid" evidence="10">
    <location>
        <begin position="191"/>
        <end position="330"/>
    </location>
</feature>